<dbReference type="RefSeq" id="XP_001890432.1">
    <property type="nucleotide sequence ID" value="XM_001890397.1"/>
</dbReference>
<dbReference type="GeneID" id="6086084"/>
<organism evidence="2">
    <name type="scientific">Laccaria bicolor (strain S238N-H82 / ATCC MYA-4686)</name>
    <name type="common">Bicoloured deceiver</name>
    <name type="synonym">Laccaria laccata var. bicolor</name>
    <dbReference type="NCBI Taxonomy" id="486041"/>
    <lineage>
        <taxon>Eukaryota</taxon>
        <taxon>Fungi</taxon>
        <taxon>Dikarya</taxon>
        <taxon>Basidiomycota</taxon>
        <taxon>Agaricomycotina</taxon>
        <taxon>Agaricomycetes</taxon>
        <taxon>Agaricomycetidae</taxon>
        <taxon>Agaricales</taxon>
        <taxon>Agaricineae</taxon>
        <taxon>Hydnangiaceae</taxon>
        <taxon>Laccaria</taxon>
    </lineage>
</organism>
<dbReference type="HOGENOM" id="CLU_099512_0_0_1"/>
<reference evidence="1 2" key="1">
    <citation type="journal article" date="2008" name="Nature">
        <title>The genome of Laccaria bicolor provides insights into mycorrhizal symbiosis.</title>
        <authorList>
            <person name="Martin F."/>
            <person name="Aerts A."/>
            <person name="Ahren D."/>
            <person name="Brun A."/>
            <person name="Danchin E.G.J."/>
            <person name="Duchaussoy F."/>
            <person name="Gibon J."/>
            <person name="Kohler A."/>
            <person name="Lindquist E."/>
            <person name="Pereda V."/>
            <person name="Salamov A."/>
            <person name="Shapiro H.J."/>
            <person name="Wuyts J."/>
            <person name="Blaudez D."/>
            <person name="Buee M."/>
            <person name="Brokstein P."/>
            <person name="Canbaeck B."/>
            <person name="Cohen D."/>
            <person name="Courty P.E."/>
            <person name="Coutinho P.M."/>
            <person name="Delaruelle C."/>
            <person name="Detter J.C."/>
            <person name="Deveau A."/>
            <person name="DiFazio S."/>
            <person name="Duplessis S."/>
            <person name="Fraissinet-Tachet L."/>
            <person name="Lucic E."/>
            <person name="Frey-Klett P."/>
            <person name="Fourrey C."/>
            <person name="Feussner I."/>
            <person name="Gay G."/>
            <person name="Grimwood J."/>
            <person name="Hoegger P.J."/>
            <person name="Jain P."/>
            <person name="Kilaru S."/>
            <person name="Labbe J."/>
            <person name="Lin Y.C."/>
            <person name="Legue V."/>
            <person name="Le Tacon F."/>
            <person name="Marmeisse R."/>
            <person name="Melayah D."/>
            <person name="Montanini B."/>
            <person name="Muratet M."/>
            <person name="Nehls U."/>
            <person name="Niculita-Hirzel H."/>
            <person name="Oudot-Le Secq M.P."/>
            <person name="Peter M."/>
            <person name="Quesneville H."/>
            <person name="Rajashekar B."/>
            <person name="Reich M."/>
            <person name="Rouhier N."/>
            <person name="Schmutz J."/>
            <person name="Yin T."/>
            <person name="Chalot M."/>
            <person name="Henrissat B."/>
            <person name="Kuees U."/>
            <person name="Lucas S."/>
            <person name="Van de Peer Y."/>
            <person name="Podila G.K."/>
            <person name="Polle A."/>
            <person name="Pukkila P.J."/>
            <person name="Richardson P.M."/>
            <person name="Rouze P."/>
            <person name="Sanders I.R."/>
            <person name="Stajich J.E."/>
            <person name="Tunlid A."/>
            <person name="Tuskan G."/>
            <person name="Grigoriev I.V."/>
        </authorList>
    </citation>
    <scope>NUCLEOTIDE SEQUENCE [LARGE SCALE GENOMIC DNA]</scope>
    <source>
        <strain evidence="2">S238N-H82 / ATCC MYA-4686</strain>
    </source>
</reference>
<protein>
    <submittedName>
        <fullName evidence="1">Predicted protein</fullName>
    </submittedName>
</protein>
<dbReference type="InterPro" id="IPR032675">
    <property type="entry name" value="LRR_dom_sf"/>
</dbReference>
<proteinExistence type="predicted"/>
<dbReference type="Proteomes" id="UP000001194">
    <property type="component" value="Unassembled WGS sequence"/>
</dbReference>
<sequence>MASFRQLAEKPFTTLTFPWAQLTHFWLGHIILMTEGLRIITFCPQLTSLELTLILPVQVTITNGSGPIVHNNLQRLHLSTAGDLGSLFDKLTLPALNDLSLSEVHGSFPNITPVHISHWLQSQFLAFLLRSRHLCVTEEVLKRLTYTTFAEKVLHSGGDLPVEETITEMLCPNLSTIKLWGCISSQDGSVADMVESRWLSAENCPVKQLKMAVIGLFADTCHTDDWARLQALNRKRFGITYLQL</sequence>
<dbReference type="OrthoDB" id="3253362at2759"/>
<name>B0E2K9_LACBS</name>
<dbReference type="KEGG" id="lbc:LACBIDRAFT_335534"/>
<accession>B0E2K9</accession>
<dbReference type="Gene3D" id="3.80.10.10">
    <property type="entry name" value="Ribonuclease Inhibitor"/>
    <property type="match status" value="1"/>
</dbReference>
<dbReference type="EMBL" id="DS547184">
    <property type="protein sequence ID" value="EDQ98921.1"/>
    <property type="molecule type" value="Genomic_DNA"/>
</dbReference>
<dbReference type="InParanoid" id="B0E2K9"/>
<dbReference type="AlphaFoldDB" id="B0E2K9"/>
<evidence type="ECO:0000313" key="2">
    <source>
        <dbReference type="Proteomes" id="UP000001194"/>
    </source>
</evidence>
<keyword evidence="2" id="KW-1185">Reference proteome</keyword>
<gene>
    <name evidence="1" type="ORF">LACBIDRAFT_335534</name>
</gene>
<evidence type="ECO:0000313" key="1">
    <source>
        <dbReference type="EMBL" id="EDQ98921.1"/>
    </source>
</evidence>